<feature type="region of interest" description="Disordered" evidence="2">
    <location>
        <begin position="85"/>
        <end position="105"/>
    </location>
</feature>
<evidence type="ECO:0000256" key="2">
    <source>
        <dbReference type="SAM" id="MobiDB-lite"/>
    </source>
</evidence>
<feature type="region of interest" description="Disordered" evidence="2">
    <location>
        <begin position="280"/>
        <end position="305"/>
    </location>
</feature>
<dbReference type="Gene3D" id="3.20.20.80">
    <property type="entry name" value="Glycosidases"/>
    <property type="match status" value="1"/>
</dbReference>
<comment type="caution">
    <text evidence="5">The sequence shown here is derived from an EMBL/GenBank/DDBJ whole genome shotgun (WGS) entry which is preliminary data.</text>
</comment>
<dbReference type="EMBL" id="JBFNFH010000001">
    <property type="protein sequence ID" value="MFM1524204.1"/>
    <property type="molecule type" value="Genomic_DNA"/>
</dbReference>
<evidence type="ECO:0000259" key="4">
    <source>
        <dbReference type="SMART" id="SM01095"/>
    </source>
</evidence>
<dbReference type="InterPro" id="IPR002053">
    <property type="entry name" value="Glyco_hydro_25"/>
</dbReference>
<dbReference type="InterPro" id="IPR013168">
    <property type="entry name" value="Cpl_7_lyso_C"/>
</dbReference>
<dbReference type="Pfam" id="PF08230">
    <property type="entry name" value="CW_7"/>
    <property type="match status" value="1"/>
</dbReference>
<gene>
    <name evidence="5" type="ORF">ABGF40_00780</name>
</gene>
<evidence type="ECO:0000313" key="6">
    <source>
        <dbReference type="Proteomes" id="UP001629536"/>
    </source>
</evidence>
<dbReference type="PROSITE" id="PS51904">
    <property type="entry name" value="GLYCOSYL_HYDROL_F25_2"/>
    <property type="match status" value="1"/>
</dbReference>
<evidence type="ECO:0000313" key="5">
    <source>
        <dbReference type="EMBL" id="MFM1524204.1"/>
    </source>
</evidence>
<evidence type="ECO:0000256" key="1">
    <source>
        <dbReference type="ARBA" id="ARBA00010646"/>
    </source>
</evidence>
<feature type="compositionally biased region" description="Polar residues" evidence="2">
    <location>
        <begin position="92"/>
        <end position="105"/>
    </location>
</feature>
<dbReference type="RefSeq" id="WP_408126121.1">
    <property type="nucleotide sequence ID" value="NZ_JBFNFH010000001.1"/>
</dbReference>
<accession>A0ABW9F4K3</accession>
<dbReference type="InterPro" id="IPR017853">
    <property type="entry name" value="GH"/>
</dbReference>
<dbReference type="SMART" id="SM01095">
    <property type="entry name" value="Cpl-7"/>
    <property type="match status" value="1"/>
</dbReference>
<keyword evidence="3" id="KW-0732">Signal</keyword>
<dbReference type="Pfam" id="PF01183">
    <property type="entry name" value="Glyco_hydro_25"/>
    <property type="match status" value="1"/>
</dbReference>
<evidence type="ECO:0000256" key="3">
    <source>
        <dbReference type="SAM" id="SignalP"/>
    </source>
</evidence>
<organism evidence="5 6">
    <name type="scientific">Helcococcus bovis</name>
    <dbReference type="NCBI Taxonomy" id="3153252"/>
    <lineage>
        <taxon>Bacteria</taxon>
        <taxon>Bacillati</taxon>
        <taxon>Bacillota</taxon>
        <taxon>Tissierellia</taxon>
        <taxon>Tissierellales</taxon>
        <taxon>Peptoniphilaceae</taxon>
        <taxon>Helcococcus</taxon>
    </lineage>
</organism>
<feature type="chain" id="PRO_5046049341" evidence="3">
    <location>
        <begin position="21"/>
        <end position="619"/>
    </location>
</feature>
<dbReference type="SUPFAM" id="SSF51445">
    <property type="entry name" value="(Trans)glycosidases"/>
    <property type="match status" value="1"/>
</dbReference>
<protein>
    <submittedName>
        <fullName evidence="5">GH25 family lysozyme</fullName>
    </submittedName>
</protein>
<dbReference type="Proteomes" id="UP001629536">
    <property type="component" value="Unassembled WGS sequence"/>
</dbReference>
<comment type="similarity">
    <text evidence="1">Belongs to the glycosyl hydrolase 25 family.</text>
</comment>
<sequence>MKKKYIKNICILSLSAVVTAGALFFPKLSSADSERYVVNSRISVYTNAYDAKTRKNSTGKWGAGTYYVYRRFNGSINITDVQGEPGGWINPDENSQRSQNTQNNKKSVVYTSNQKVVVANNGKMSLTANTPVYISSYDAKNKVNQRGTFFPGDYYIYREYDGAFNLSKTKGEPGGWIYFDSSIKQSVSKPSKLPEVKETIKESKKNMEVHSNNKKVEVAKANEYVLKGDVRGFISSYDAVNGSNPVNTVRAGKYFVFSRYNGMINVTTSKDVPGSWINPNHVKVSNAKPAPKPAPKLESKKNEKKPEIDIVKPEEKYQTDVKNLSDEAMILVFKKNKKEIKAVDISEWNGDTIYWDKLKANDIKGVIVRGGYSTDIDANARKNIREALNHGLHVGAYWAMYPISEEEAVKEARTFNNLMSEFKGKIELPLFADFEYFSDKYANSQGVYLNKKTRTDIVIKFLETLKSYGWYVGNYANVDYMENYFEADRLEHYDLWLADWRINPSEKWLEKSGIHQYSSEGEKVGNGSTSTDMNKIFYDYPSIIKNLGFNGFIRNVDINKIKSHKPETPKAAKSKSVTDLAYEVLNNKWGVWPDRQVRLEKAGYNYHAIQDKVNEILGY</sequence>
<reference evidence="5 6" key="1">
    <citation type="journal article" date="2024" name="Front. Microbiol.">
        <title>Pangenomic and biochemical analyses of Helcococcus ovis reveal widespread tetracycline resistance and a novel bacterial species, Helcococcus bovis.</title>
        <authorList>
            <person name="Cunha F."/>
            <person name="Zhai Y."/>
            <person name="Casaro S."/>
            <person name="Jones K.L."/>
            <person name="Hernandez M."/>
            <person name="Bisinotto R.S."/>
            <person name="Kariyawasam S."/>
            <person name="Brown M.B."/>
            <person name="Phillips A."/>
            <person name="Jeong K.C."/>
            <person name="Galvao K.N."/>
        </authorList>
    </citation>
    <scope>NUCLEOTIDE SEQUENCE [LARGE SCALE GENOMIC DNA]</scope>
    <source>
        <strain evidence="5 6">KG197</strain>
    </source>
</reference>
<feature type="domain" description="Cpl-7 lysozyme C-terminal" evidence="4">
    <location>
        <begin position="577"/>
        <end position="618"/>
    </location>
</feature>
<keyword evidence="6" id="KW-1185">Reference proteome</keyword>
<feature type="compositionally biased region" description="Basic and acidic residues" evidence="2">
    <location>
        <begin position="295"/>
        <end position="305"/>
    </location>
</feature>
<name>A0ABW9F4K3_9FIRM</name>
<proteinExistence type="inferred from homology"/>
<feature type="signal peptide" evidence="3">
    <location>
        <begin position="1"/>
        <end position="20"/>
    </location>
</feature>